<feature type="region of interest" description="Disordered" evidence="1">
    <location>
        <begin position="154"/>
        <end position="180"/>
    </location>
</feature>
<dbReference type="OrthoDB" id="541883at2759"/>
<gene>
    <name evidence="3" type="ORF">WICPIJ_000554</name>
</gene>
<evidence type="ECO:0000256" key="1">
    <source>
        <dbReference type="SAM" id="MobiDB-lite"/>
    </source>
</evidence>
<dbReference type="Pfam" id="PF09949">
    <property type="entry name" value="APP1_cat"/>
    <property type="match status" value="1"/>
</dbReference>
<feature type="region of interest" description="Disordered" evidence="1">
    <location>
        <begin position="439"/>
        <end position="460"/>
    </location>
</feature>
<proteinExistence type="predicted"/>
<dbReference type="EMBL" id="JAEUBG010000347">
    <property type="protein sequence ID" value="KAH3688415.1"/>
    <property type="molecule type" value="Genomic_DNA"/>
</dbReference>
<evidence type="ECO:0000313" key="3">
    <source>
        <dbReference type="EMBL" id="KAH3688415.1"/>
    </source>
</evidence>
<name>A0A9P8TRQ7_WICPI</name>
<dbReference type="AlphaFoldDB" id="A0A9P8TRQ7"/>
<dbReference type="SUPFAM" id="SSF56784">
    <property type="entry name" value="HAD-like"/>
    <property type="match status" value="1"/>
</dbReference>
<feature type="region of interest" description="Disordered" evidence="1">
    <location>
        <begin position="589"/>
        <end position="623"/>
    </location>
</feature>
<feature type="compositionally biased region" description="Pro residues" evidence="1">
    <location>
        <begin position="521"/>
        <end position="539"/>
    </location>
</feature>
<accession>A0A9P8TRQ7</accession>
<dbReference type="Proteomes" id="UP000774326">
    <property type="component" value="Unassembled WGS sequence"/>
</dbReference>
<feature type="region of interest" description="Disordered" evidence="1">
    <location>
        <begin position="514"/>
        <end position="573"/>
    </location>
</feature>
<dbReference type="InterPro" id="IPR036412">
    <property type="entry name" value="HAD-like_sf"/>
</dbReference>
<keyword evidence="4" id="KW-1185">Reference proteome</keyword>
<reference evidence="3" key="1">
    <citation type="journal article" date="2021" name="Open Biol.">
        <title>Shared evolutionary footprints suggest mitochondrial oxidative damage underlies multiple complex I losses in fungi.</title>
        <authorList>
            <person name="Schikora-Tamarit M.A."/>
            <person name="Marcet-Houben M."/>
            <person name="Nosek J."/>
            <person name="Gabaldon T."/>
        </authorList>
    </citation>
    <scope>NUCLEOTIDE SEQUENCE</scope>
    <source>
        <strain evidence="3">CBS2887</strain>
    </source>
</reference>
<dbReference type="GO" id="GO:0030479">
    <property type="term" value="C:actin cortical patch"/>
    <property type="evidence" value="ECO:0007669"/>
    <property type="project" value="TreeGrafter"/>
</dbReference>
<organism evidence="3 4">
    <name type="scientific">Wickerhamomyces pijperi</name>
    <name type="common">Yeast</name>
    <name type="synonym">Pichia pijperi</name>
    <dbReference type="NCBI Taxonomy" id="599730"/>
    <lineage>
        <taxon>Eukaryota</taxon>
        <taxon>Fungi</taxon>
        <taxon>Dikarya</taxon>
        <taxon>Ascomycota</taxon>
        <taxon>Saccharomycotina</taxon>
        <taxon>Saccharomycetes</taxon>
        <taxon>Phaffomycetales</taxon>
        <taxon>Wickerhamomycetaceae</taxon>
        <taxon>Wickerhamomyces</taxon>
    </lineage>
</organism>
<feature type="compositionally biased region" description="Pro residues" evidence="1">
    <location>
        <begin position="597"/>
        <end position="608"/>
    </location>
</feature>
<feature type="compositionally biased region" description="Polar residues" evidence="1">
    <location>
        <begin position="562"/>
        <end position="573"/>
    </location>
</feature>
<reference evidence="3" key="2">
    <citation type="submission" date="2021-01" db="EMBL/GenBank/DDBJ databases">
        <authorList>
            <person name="Schikora-Tamarit M.A."/>
        </authorList>
    </citation>
    <scope>NUCLEOTIDE SEQUENCE</scope>
    <source>
        <strain evidence="3">CBS2887</strain>
    </source>
</reference>
<dbReference type="PANTHER" id="PTHR28208:SF3">
    <property type="entry name" value="PHOSPHATIDATE PHOSPHATASE APP1"/>
    <property type="match status" value="1"/>
</dbReference>
<dbReference type="InterPro" id="IPR023214">
    <property type="entry name" value="HAD_sf"/>
</dbReference>
<dbReference type="InterPro" id="IPR052935">
    <property type="entry name" value="Mg2+_PAP"/>
</dbReference>
<feature type="compositionally biased region" description="Polar residues" evidence="1">
    <location>
        <begin position="609"/>
        <end position="623"/>
    </location>
</feature>
<evidence type="ECO:0000259" key="2">
    <source>
        <dbReference type="Pfam" id="PF09949"/>
    </source>
</evidence>
<feature type="domain" description="Phosphatidate phosphatase APP1 catalytic" evidence="2">
    <location>
        <begin position="268"/>
        <end position="417"/>
    </location>
</feature>
<evidence type="ECO:0000313" key="4">
    <source>
        <dbReference type="Proteomes" id="UP000774326"/>
    </source>
</evidence>
<dbReference type="Gene3D" id="3.40.50.1000">
    <property type="entry name" value="HAD superfamily/HAD-like"/>
    <property type="match status" value="1"/>
</dbReference>
<dbReference type="PANTHER" id="PTHR28208">
    <property type="entry name" value="PHOSPHATIDATE PHOSPHATASE APP1"/>
    <property type="match status" value="1"/>
</dbReference>
<protein>
    <recommendedName>
        <fullName evidence="2">Phosphatidate phosphatase APP1 catalytic domain-containing protein</fullName>
    </recommendedName>
</protein>
<dbReference type="GO" id="GO:0008195">
    <property type="term" value="F:phosphatidate phosphatase activity"/>
    <property type="evidence" value="ECO:0007669"/>
    <property type="project" value="InterPro"/>
</dbReference>
<comment type="caution">
    <text evidence="3">The sequence shown here is derived from an EMBL/GenBank/DDBJ whole genome shotgun (WGS) entry which is preliminary data.</text>
</comment>
<dbReference type="InterPro" id="IPR019236">
    <property type="entry name" value="APP1_cat"/>
</dbReference>
<sequence length="721" mass="80915">MTTNNSSRRQRLYDIVKTAKDSYLPTIQTTVTQLASEAKSKAITYTESFQANTAYSSNGQSQRQLDPNGGGYNQDVRGAKIIIYPHFTRQIVEDGKISYATQAHGLVYHNEGGARKKKLFLKLAKQLVKTRDTNNGEYEEKLKDFNRSVRDFHEDDTGLPVYPKRPGTGDSDDSSVTTASSDSYADDVLKERISAFFYKSLGNLELTIAVGGATRDELEIQHTVTDALGNFNMDLISDFKPTYMQVAVTQDEKIFSYKETFFHGDSSYGIITDIDDTIKRTGVCGDKRTLFRNCFVDDIQTWEIPGAAEFLKKNDSNGMPIFYVSNSPYQLFDNLTKFFEYFQFPVGSMYLKKYSGNFLGSMWEPSHARKRAALERIIAHYGDKKFFLIGDSGEQDLEAYTDLAKSYPEHVMGIFVRVADESMTEDTYLQIQRVLSTPSKGLKDSGGAIASCTPTSTSRKPDHVVQYFNEDDDLIDLDQDLIYESHLLDLEKQSEEKSGKVLKQDLTLEKDDVDNSFFLDSPPPPPPPPRSRKPPPVPLKPEHLRRKPPPIPNKPEYLKNSDPGSQGSNNSATIVGVDGSIATVQCAPVKNSGRLPPSLPQRPIPTPPTHRSSNNAYLNSVPSSPISGTYNQYNLNSPTMGNVKMLPYCTVEKTDEWLGRIFTAKLLLEKLPIPEGNVKIKLHLFKNYNEVMNDIERIMQKDQGLKAICDDDEEGDLIDLL</sequence>